<keyword evidence="11" id="KW-1185">Reference proteome</keyword>
<dbReference type="PANTHER" id="PTHR12185">
    <property type="entry name" value="SID1 TRANSMEMBRANE FAMILY MEMEBER"/>
    <property type="match status" value="1"/>
</dbReference>
<evidence type="ECO:0000256" key="7">
    <source>
        <dbReference type="ARBA" id="ARBA00023180"/>
    </source>
</evidence>
<keyword evidence="4 9" id="KW-0732">Signal</keyword>
<dbReference type="GO" id="GO:0005764">
    <property type="term" value="C:lysosome"/>
    <property type="evidence" value="ECO:0007669"/>
    <property type="project" value="TreeGrafter"/>
</dbReference>
<feature type="transmembrane region" description="Helical" evidence="8">
    <location>
        <begin position="768"/>
        <end position="787"/>
    </location>
</feature>
<keyword evidence="6 8" id="KW-0472">Membrane</keyword>
<comment type="similarity">
    <text evidence="2">Belongs to the SID1 family.</text>
</comment>
<feature type="transmembrane region" description="Helical" evidence="8">
    <location>
        <begin position="1059"/>
        <end position="1081"/>
    </location>
</feature>
<dbReference type="AlphaFoldDB" id="A0A813PQA5"/>
<dbReference type="InterPro" id="IPR029399">
    <property type="entry name" value="TMEM192"/>
</dbReference>
<dbReference type="GO" id="GO:0005886">
    <property type="term" value="C:plasma membrane"/>
    <property type="evidence" value="ECO:0007669"/>
    <property type="project" value="TreeGrafter"/>
</dbReference>
<feature type="transmembrane region" description="Helical" evidence="8">
    <location>
        <begin position="979"/>
        <end position="998"/>
    </location>
</feature>
<feature type="transmembrane region" description="Helical" evidence="8">
    <location>
        <begin position="851"/>
        <end position="870"/>
    </location>
</feature>
<keyword evidence="5 8" id="KW-1133">Transmembrane helix</keyword>
<dbReference type="Pfam" id="PF13965">
    <property type="entry name" value="SID-1_RNA_chan"/>
    <property type="match status" value="1"/>
</dbReference>
<reference evidence="10" key="1">
    <citation type="submission" date="2021-02" db="EMBL/GenBank/DDBJ databases">
        <authorList>
            <person name="Nowell W R."/>
        </authorList>
    </citation>
    <scope>NUCLEOTIDE SEQUENCE</scope>
    <source>
        <strain evidence="10">Ploen Becks lab</strain>
    </source>
</reference>
<accession>A0A813PQA5</accession>
<evidence type="ECO:0000256" key="9">
    <source>
        <dbReference type="SAM" id="SignalP"/>
    </source>
</evidence>
<evidence type="ECO:0000256" key="6">
    <source>
        <dbReference type="ARBA" id="ARBA00023136"/>
    </source>
</evidence>
<feature type="transmembrane region" description="Helical" evidence="8">
    <location>
        <begin position="941"/>
        <end position="964"/>
    </location>
</feature>
<dbReference type="GO" id="GO:0051033">
    <property type="term" value="F:RNA transmembrane transporter activity"/>
    <property type="evidence" value="ECO:0007669"/>
    <property type="project" value="TreeGrafter"/>
</dbReference>
<evidence type="ECO:0000256" key="8">
    <source>
        <dbReference type="SAM" id="Phobius"/>
    </source>
</evidence>
<comment type="caution">
    <text evidence="10">The sequence shown here is derived from an EMBL/GenBank/DDBJ whole genome shotgun (WGS) entry which is preliminary data.</text>
</comment>
<dbReference type="Proteomes" id="UP000663879">
    <property type="component" value="Unassembled WGS sequence"/>
</dbReference>
<feature type="transmembrane region" description="Helical" evidence="8">
    <location>
        <begin position="559"/>
        <end position="576"/>
    </location>
</feature>
<evidence type="ECO:0000256" key="2">
    <source>
        <dbReference type="ARBA" id="ARBA00006618"/>
    </source>
</evidence>
<feature type="transmembrane region" description="Helical" evidence="8">
    <location>
        <begin position="799"/>
        <end position="819"/>
    </location>
</feature>
<protein>
    <submittedName>
        <fullName evidence="10">Uncharacterized protein</fullName>
    </submittedName>
</protein>
<gene>
    <name evidence="10" type="ORF">OXX778_LOCUS4306</name>
</gene>
<feature type="transmembrane region" description="Helical" evidence="8">
    <location>
        <begin position="279"/>
        <end position="302"/>
    </location>
</feature>
<dbReference type="Pfam" id="PF14802">
    <property type="entry name" value="TMEM192"/>
    <property type="match status" value="1"/>
</dbReference>
<feature type="transmembrane region" description="Helical" evidence="8">
    <location>
        <begin position="1019"/>
        <end position="1039"/>
    </location>
</feature>
<proteinExistence type="inferred from homology"/>
<feature type="transmembrane region" description="Helical" evidence="8">
    <location>
        <begin position="688"/>
        <end position="711"/>
    </location>
</feature>
<sequence length="1158" mass="133052">MQFKHCLSFLLLVKISILLINNQTNAIQVRVSNLTIGQEVKNVSISSNLEDIYRIVYNSSNTTLNVFASTDATVDLPLLIVIRQEKGLLSLQLPNKETGRTVQNVSRTLCPAYVSRDSHGLSTLYIDMYTSSSINITYSLKVSYFSSFILTENKKITQTVSPFAPVFFKYDIQSESSLVKFTSPDRICTTVSVQRMMCPVFDLKHTVDFAGQYQTMTSLAAISVDNSNFVYKSMYVVVSVHPTDRECCDTRNCSEASGHRIKNITIELQPGYDHSNVNLSYAITLSVFLAIYVVICPFLCFVEPYSEKNLKTLIDEYKLNETTFTTSSAVTPTSTSRIYDFSEPSLQIKIERSNDFKKVSKTNVKSNEKLLAIQSINNPIVHHYVNQYKKNPNFIKKQTSRIENQISVSSDPTSATPQNPTNSEYLQDDNTMNLTVATYNFTNAPTINIEDNLLVNEDNSFSSSEYDKVEDAEAYKEVVRNKPNLKVHDLARKQPKLLDRKIMNYPRLIIAIATFYVLPVFQLVLLHQTQLTKSGNEDSCFFNFLCMIKSGPFAAFNNIFSNVGYILLGIMFIIVVKKRSYSYTYMRKKYPYIMSTHGVPQHFGLFYTMGIGLVMEGILSAAYHVCPSFNNFQFDTSFMYITGVISTIKLYQCRHPDIHPSSQKVFLFLALCILLNVIGVFYGKINTWFVISYTIGHVVVFFILSIIIYYMKQPKLGMSTFKIMAQKFKQEKNLTQPVHIDRLVMLIIANVFNVGAAIYANLVPMQFSSYLLIVLLGNFNIYFFMYLLNKIINREQFHFITVINLIVTTIAWIAAMYFYNIEIKQWEKKPAESRESNKSCILLNVYDHHDAWHFLSALSMFMTFVVILTLDDGIISKKRNEISMVSLENTRNAKGGFTFEQIINSNEDYTDQPQVSFVSSNDNIPLTSEAEPNFKQIKTTFVIIAHIFMCILFLISAYVIPLIFEKKSDIFSKFQPIDIVLFIHAFYWVVFYIFDRVYQFHHMKSRRNGYLEFYRSTRLIRSLPLITISAGNAMIIVLLRVFDKYCSNSCTSANLTPLSFIQIFTSVEFGMVLLILFKYLYMTIRFNRSKKMPDINQELERPVFSASQIHDLGYKDSSYLSTILENQADMIRYLQEKNDTLTHKLYQQSQKSNLANIN</sequence>
<evidence type="ECO:0000256" key="4">
    <source>
        <dbReference type="ARBA" id="ARBA00022729"/>
    </source>
</evidence>
<dbReference type="InterPro" id="IPR025958">
    <property type="entry name" value="SID1_TM_fam"/>
</dbReference>
<comment type="subcellular location">
    <subcellularLocation>
        <location evidence="1">Membrane</location>
        <topology evidence="1">Multi-pass membrane protein</topology>
    </subcellularLocation>
</comment>
<dbReference type="EMBL" id="CAJNOC010000415">
    <property type="protein sequence ID" value="CAF0758563.1"/>
    <property type="molecule type" value="Genomic_DNA"/>
</dbReference>
<evidence type="ECO:0000313" key="11">
    <source>
        <dbReference type="Proteomes" id="UP000663879"/>
    </source>
</evidence>
<keyword evidence="7" id="KW-0325">Glycoprotein</keyword>
<evidence type="ECO:0000256" key="5">
    <source>
        <dbReference type="ARBA" id="ARBA00022989"/>
    </source>
</evidence>
<feature type="signal peptide" evidence="9">
    <location>
        <begin position="1"/>
        <end position="26"/>
    </location>
</feature>
<dbReference type="GO" id="GO:0003725">
    <property type="term" value="F:double-stranded RNA binding"/>
    <property type="evidence" value="ECO:0007669"/>
    <property type="project" value="TreeGrafter"/>
</dbReference>
<dbReference type="OrthoDB" id="416618at2759"/>
<dbReference type="PANTHER" id="PTHR12185:SF14">
    <property type="entry name" value="CHOLESTEROL UPTAKE PROTEIN 1"/>
    <property type="match status" value="1"/>
</dbReference>
<evidence type="ECO:0000256" key="1">
    <source>
        <dbReference type="ARBA" id="ARBA00004141"/>
    </source>
</evidence>
<feature type="transmembrane region" description="Helical" evidence="8">
    <location>
        <begin position="508"/>
        <end position="526"/>
    </location>
</feature>
<feature type="transmembrane region" description="Helical" evidence="8">
    <location>
        <begin position="665"/>
        <end position="682"/>
    </location>
</feature>
<evidence type="ECO:0000313" key="10">
    <source>
        <dbReference type="EMBL" id="CAF0758563.1"/>
    </source>
</evidence>
<evidence type="ECO:0000256" key="3">
    <source>
        <dbReference type="ARBA" id="ARBA00022692"/>
    </source>
</evidence>
<feature type="transmembrane region" description="Helical" evidence="8">
    <location>
        <begin position="604"/>
        <end position="625"/>
    </location>
</feature>
<organism evidence="10 11">
    <name type="scientific">Brachionus calyciflorus</name>
    <dbReference type="NCBI Taxonomy" id="104777"/>
    <lineage>
        <taxon>Eukaryota</taxon>
        <taxon>Metazoa</taxon>
        <taxon>Spiralia</taxon>
        <taxon>Gnathifera</taxon>
        <taxon>Rotifera</taxon>
        <taxon>Eurotatoria</taxon>
        <taxon>Monogononta</taxon>
        <taxon>Pseudotrocha</taxon>
        <taxon>Ploima</taxon>
        <taxon>Brachionidae</taxon>
        <taxon>Brachionus</taxon>
    </lineage>
</organism>
<feature type="chain" id="PRO_5032414218" evidence="9">
    <location>
        <begin position="27"/>
        <end position="1158"/>
    </location>
</feature>
<name>A0A813PQA5_9BILA</name>
<keyword evidence="3 8" id="KW-0812">Transmembrane</keyword>